<evidence type="ECO:0000313" key="8">
    <source>
        <dbReference type="Proteomes" id="UP000183656"/>
    </source>
</evidence>
<dbReference type="Proteomes" id="UP000183656">
    <property type="component" value="Unassembled WGS sequence"/>
</dbReference>
<keyword evidence="2" id="KW-0732">Signal</keyword>
<feature type="region of interest" description="Disordered" evidence="4">
    <location>
        <begin position="560"/>
        <end position="590"/>
    </location>
</feature>
<dbReference type="GO" id="GO:0016787">
    <property type="term" value="F:hydrolase activity"/>
    <property type="evidence" value="ECO:0007669"/>
    <property type="project" value="UniProtKB-KW"/>
</dbReference>
<dbReference type="Gene3D" id="3.40.50.1820">
    <property type="entry name" value="alpha/beta hydrolase"/>
    <property type="match status" value="1"/>
</dbReference>
<dbReference type="InterPro" id="IPR013595">
    <property type="entry name" value="Pept_S33_TAP-like_C"/>
</dbReference>
<evidence type="ECO:0000313" key="7">
    <source>
        <dbReference type="EMBL" id="SFU52401.1"/>
    </source>
</evidence>
<accession>A0A1I7GVF9</accession>
<evidence type="ECO:0000256" key="1">
    <source>
        <dbReference type="ARBA" id="ARBA00010088"/>
    </source>
</evidence>
<dbReference type="InterPro" id="IPR029058">
    <property type="entry name" value="AB_hydrolase_fold"/>
</dbReference>
<dbReference type="SUPFAM" id="SSF53474">
    <property type="entry name" value="alpha/beta-Hydrolases"/>
    <property type="match status" value="1"/>
</dbReference>
<dbReference type="STRING" id="343013.SAMN04489707_100743"/>
<dbReference type="EMBL" id="FPBX01000007">
    <property type="protein sequence ID" value="SFU52401.1"/>
    <property type="molecule type" value="Genomic_DNA"/>
</dbReference>
<dbReference type="InterPro" id="IPR051601">
    <property type="entry name" value="Serine_prot/Carboxylest_S33"/>
</dbReference>
<feature type="domain" description="Peptidase S33 tripeptidyl aminopeptidase-like C-terminal" evidence="6">
    <location>
        <begin position="469"/>
        <end position="561"/>
    </location>
</feature>
<organism evidence="7 8">
    <name type="scientific">Paenacidovorax caeni</name>
    <dbReference type="NCBI Taxonomy" id="343013"/>
    <lineage>
        <taxon>Bacteria</taxon>
        <taxon>Pseudomonadati</taxon>
        <taxon>Pseudomonadota</taxon>
        <taxon>Betaproteobacteria</taxon>
        <taxon>Burkholderiales</taxon>
        <taxon>Comamonadaceae</taxon>
        <taxon>Paenacidovorax</taxon>
    </lineage>
</organism>
<dbReference type="RefSeq" id="WP_074930120.1">
    <property type="nucleotide sequence ID" value="NZ_FPBX01000007.1"/>
</dbReference>
<comment type="similarity">
    <text evidence="1">Belongs to the peptidase S33 family.</text>
</comment>
<name>A0A1I7GVF9_9BURK</name>
<proteinExistence type="inferred from homology"/>
<dbReference type="Pfam" id="PF08386">
    <property type="entry name" value="Abhydrolase_4"/>
    <property type="match status" value="1"/>
</dbReference>
<dbReference type="InterPro" id="IPR000073">
    <property type="entry name" value="AB_hydrolase_1"/>
</dbReference>
<evidence type="ECO:0000259" key="6">
    <source>
        <dbReference type="Pfam" id="PF08386"/>
    </source>
</evidence>
<evidence type="ECO:0000256" key="2">
    <source>
        <dbReference type="ARBA" id="ARBA00022729"/>
    </source>
</evidence>
<dbReference type="PANTHER" id="PTHR43248:SF29">
    <property type="entry name" value="TRIPEPTIDYL AMINOPEPTIDASE"/>
    <property type="match status" value="1"/>
</dbReference>
<reference evidence="7 8" key="1">
    <citation type="submission" date="2016-10" db="EMBL/GenBank/DDBJ databases">
        <authorList>
            <person name="de Groot N.N."/>
        </authorList>
    </citation>
    <scope>NUCLEOTIDE SEQUENCE [LARGE SCALE GENOMIC DNA]</scope>
    <source>
        <strain evidence="7 8">R-24608</strain>
    </source>
</reference>
<protein>
    <submittedName>
        <fullName evidence="7">TAP-like protein</fullName>
    </submittedName>
</protein>
<dbReference type="AlphaFoldDB" id="A0A1I7GVF9"/>
<gene>
    <name evidence="7" type="ORF">SAMN04489707_100743</name>
</gene>
<dbReference type="Pfam" id="PF00561">
    <property type="entry name" value="Abhydrolase_1"/>
    <property type="match status" value="1"/>
</dbReference>
<keyword evidence="8" id="KW-1185">Reference proteome</keyword>
<evidence type="ECO:0000259" key="5">
    <source>
        <dbReference type="Pfam" id="PF00561"/>
    </source>
</evidence>
<dbReference type="PANTHER" id="PTHR43248">
    <property type="entry name" value="2-SUCCINYL-6-HYDROXY-2,4-CYCLOHEXADIENE-1-CARBOXYLATE SYNTHASE"/>
    <property type="match status" value="1"/>
</dbReference>
<evidence type="ECO:0000256" key="4">
    <source>
        <dbReference type="SAM" id="MobiDB-lite"/>
    </source>
</evidence>
<keyword evidence="3" id="KW-0378">Hydrolase</keyword>
<evidence type="ECO:0000256" key="3">
    <source>
        <dbReference type="ARBA" id="ARBA00022801"/>
    </source>
</evidence>
<feature type="domain" description="AB hydrolase-1" evidence="5">
    <location>
        <begin position="119"/>
        <end position="280"/>
    </location>
</feature>
<sequence length="611" mass="66226">MHHATEERTMPPPTSQRTARLAAAVALAAGLAACGGGNSSSPPDPLQPYRTQAVQWTECDTSILGPRSPKLETLWALAGERLRCAMVRAPLDWSNPARGDVTLAVMRLAAGTPSKRRGALLFNPGGPGEDGLGYALTLLNAFALGNPDSPLGAQQLRLLAEYDMVGFSPRGMGASTQLHCATNELKRFVDYSPAGWDAPDNLANTHYNGRKTAEACQKNPLTPYINTDATARDMDLLRGLLGDDKLNYVGYSYGTWLGAWYASLFPEKVGRMVLDSALDFDTTIEKSLLHSQPPARQRLFDEVMAPYAVRHPDVFRLGATEAEVRAIMPRLHPRVQAVLAEFLSGLGYRRVDAMAYLGHIAAAQGLDTVLQSVPDAADDSAVRHALAQQVFHPTNPSQDTQVRAVAWRLYEKYRSNWLVPQPQNIEANGAGGIAIRCNDTPAITDLAQWTTTVRGLAQQAPMYFGGLMVLNACAFWGGPSVSKPSPAAMRQLPVLFVQTQYDAATNTDGANAFFAQLPGARRVYVTRDFQHGVYPYDDSCVDPLVTAYLLGETPAQRETVCPGKPLEGEGEATAQKAQPADGTPPTYTDPEKARALIDEFKRSLVPPSLRP</sequence>